<evidence type="ECO:0000313" key="6">
    <source>
        <dbReference type="EMBL" id="PLS04847.1"/>
    </source>
</evidence>
<reference evidence="6 7" key="1">
    <citation type="submission" date="2017-11" db="EMBL/GenBank/DDBJ databases">
        <title>Comparitive Functional Genomics of Dry Heat Resistant strains isolated from the Viking Spacecraft.</title>
        <authorList>
            <person name="Seuylemezian A."/>
            <person name="Cooper K."/>
            <person name="Vaishampayan P."/>
        </authorList>
    </citation>
    <scope>NUCLEOTIDE SEQUENCE [LARGE SCALE GENOMIC DNA]</scope>
    <source>
        <strain evidence="6 7">V32-6</strain>
    </source>
</reference>
<organism evidence="6 7">
    <name type="scientific">Neobacillus cucumis</name>
    <dbReference type="NCBI Taxonomy" id="1740721"/>
    <lineage>
        <taxon>Bacteria</taxon>
        <taxon>Bacillati</taxon>
        <taxon>Bacillota</taxon>
        <taxon>Bacilli</taxon>
        <taxon>Bacillales</taxon>
        <taxon>Bacillaceae</taxon>
        <taxon>Neobacillus</taxon>
    </lineage>
</organism>
<keyword evidence="1" id="KW-0678">Repressor</keyword>
<comment type="caution">
    <text evidence="6">The sequence shown here is derived from an EMBL/GenBank/DDBJ whole genome shotgun (WGS) entry which is preliminary data.</text>
</comment>
<dbReference type="GO" id="GO:0003700">
    <property type="term" value="F:DNA-binding transcription factor activity"/>
    <property type="evidence" value="ECO:0007669"/>
    <property type="project" value="TreeGrafter"/>
</dbReference>
<dbReference type="GO" id="GO:0000976">
    <property type="term" value="F:transcription cis-regulatory region binding"/>
    <property type="evidence" value="ECO:0007669"/>
    <property type="project" value="TreeGrafter"/>
</dbReference>
<dbReference type="EMBL" id="PGVE01000042">
    <property type="protein sequence ID" value="PLS04847.1"/>
    <property type="molecule type" value="Genomic_DNA"/>
</dbReference>
<protein>
    <recommendedName>
        <fullName evidence="5">Transcriptional regulator LacI/GalR-like sensor domain-containing protein</fullName>
    </recommendedName>
</protein>
<accession>A0A2N5HH48</accession>
<dbReference type="Proteomes" id="UP000234950">
    <property type="component" value="Unassembled WGS sequence"/>
</dbReference>
<keyword evidence="2" id="KW-0805">Transcription regulation</keyword>
<dbReference type="OrthoDB" id="9799482at2"/>
<dbReference type="PANTHER" id="PTHR30146:SF95">
    <property type="entry name" value="RIBOSE OPERON REPRESSOR"/>
    <property type="match status" value="1"/>
</dbReference>
<evidence type="ECO:0000313" key="7">
    <source>
        <dbReference type="Proteomes" id="UP000234950"/>
    </source>
</evidence>
<proteinExistence type="predicted"/>
<keyword evidence="3" id="KW-0238">DNA-binding</keyword>
<evidence type="ECO:0000256" key="4">
    <source>
        <dbReference type="ARBA" id="ARBA00023163"/>
    </source>
</evidence>
<dbReference type="Gene3D" id="3.40.50.2300">
    <property type="match status" value="1"/>
</dbReference>
<dbReference type="InterPro" id="IPR046335">
    <property type="entry name" value="LacI/GalR-like_sensor"/>
</dbReference>
<name>A0A2N5HH48_9BACI</name>
<evidence type="ECO:0000259" key="5">
    <source>
        <dbReference type="Pfam" id="PF13377"/>
    </source>
</evidence>
<feature type="domain" description="Transcriptional regulator LacI/GalR-like sensor" evidence="5">
    <location>
        <begin position="2"/>
        <end position="157"/>
    </location>
</feature>
<gene>
    <name evidence="6" type="ORF">CVD27_11410</name>
</gene>
<dbReference type="Pfam" id="PF13377">
    <property type="entry name" value="Peripla_BP_3"/>
    <property type="match status" value="1"/>
</dbReference>
<evidence type="ECO:0000256" key="3">
    <source>
        <dbReference type="ARBA" id="ARBA00023125"/>
    </source>
</evidence>
<keyword evidence="4" id="KW-0804">Transcription</keyword>
<dbReference type="SUPFAM" id="SSF53822">
    <property type="entry name" value="Periplasmic binding protein-like I"/>
    <property type="match status" value="1"/>
</dbReference>
<dbReference type="PANTHER" id="PTHR30146">
    <property type="entry name" value="LACI-RELATED TRANSCRIPTIONAL REPRESSOR"/>
    <property type="match status" value="1"/>
</dbReference>
<sequence>MAFVSPPEEYTSSIEERIQGFKTAYLEKGIAVNTSHILTDMFSTLLTFNRPDEFFEDQIKLRNFIEENTHVTAFIACEYDIACVLAQVLKSLGKSIPDDYAIACFDHPGWLYNDMIFTHIKQDEEGIGLKAVELLLQQIHGGTVPIQNMVDHQLIKGNTL</sequence>
<dbReference type="InterPro" id="IPR028082">
    <property type="entry name" value="Peripla_BP_I"/>
</dbReference>
<keyword evidence="7" id="KW-1185">Reference proteome</keyword>
<evidence type="ECO:0000256" key="2">
    <source>
        <dbReference type="ARBA" id="ARBA00023015"/>
    </source>
</evidence>
<evidence type="ECO:0000256" key="1">
    <source>
        <dbReference type="ARBA" id="ARBA00022491"/>
    </source>
</evidence>
<dbReference type="AlphaFoldDB" id="A0A2N5HH48"/>